<evidence type="ECO:0000313" key="2">
    <source>
        <dbReference type="EMBL" id="EFY87445.1"/>
    </source>
</evidence>
<organism evidence="3">
    <name type="scientific">Metarhizium acridum (strain CQMa 102)</name>
    <dbReference type="NCBI Taxonomy" id="655827"/>
    <lineage>
        <taxon>Eukaryota</taxon>
        <taxon>Fungi</taxon>
        <taxon>Dikarya</taxon>
        <taxon>Ascomycota</taxon>
        <taxon>Pezizomycotina</taxon>
        <taxon>Sordariomycetes</taxon>
        <taxon>Hypocreomycetidae</taxon>
        <taxon>Hypocreales</taxon>
        <taxon>Clavicipitaceae</taxon>
        <taxon>Metarhizium</taxon>
    </lineage>
</organism>
<evidence type="ECO:0000313" key="3">
    <source>
        <dbReference type="Proteomes" id="UP000002499"/>
    </source>
</evidence>
<gene>
    <name evidence="2" type="ORF">MAC_06553</name>
</gene>
<protein>
    <submittedName>
        <fullName evidence="2">Uncharacterized protein</fullName>
    </submittedName>
</protein>
<dbReference type="OrthoDB" id="4940709at2759"/>
<feature type="region of interest" description="Disordered" evidence="1">
    <location>
        <begin position="195"/>
        <end position="216"/>
    </location>
</feature>
<dbReference type="Proteomes" id="UP000002499">
    <property type="component" value="Unassembled WGS sequence"/>
</dbReference>
<name>E9E9K5_METAQ</name>
<keyword evidence="3" id="KW-1185">Reference proteome</keyword>
<dbReference type="InParanoid" id="E9E9K5"/>
<evidence type="ECO:0000256" key="1">
    <source>
        <dbReference type="SAM" id="MobiDB-lite"/>
    </source>
</evidence>
<feature type="region of interest" description="Disordered" evidence="1">
    <location>
        <begin position="45"/>
        <end position="85"/>
    </location>
</feature>
<dbReference type="AlphaFoldDB" id="E9E9K5"/>
<feature type="compositionally biased region" description="Basic and acidic residues" evidence="1">
    <location>
        <begin position="62"/>
        <end position="76"/>
    </location>
</feature>
<proteinExistence type="predicted"/>
<accession>E9E9K5</accession>
<dbReference type="OMA" id="CDARHEK"/>
<feature type="region of interest" description="Disordered" evidence="1">
    <location>
        <begin position="127"/>
        <end position="147"/>
    </location>
</feature>
<sequence length="350" mass="38796">MIGSSHGEKTNLYAWLKGHHRSCAPESDCSLLLWKLEAQDLNSTRTVGDNNGNRRVFSVPRPSDEATTRWGDEPRIHGAAGPTSRAESENNFAAQYSQADCSFSGYHNGGDVHTEPRGESTAAFIKDGADRTDPYVSDGEDSGRISPDTYRLWTTGCARGQNNTRQGTDNCGMCHVETAGLHAAHEHIDLVPDDSTTASCPSISSGEFKNDAQQPKPLTNRLHDQISTLQETLDSIAAHAGKVMRRRHPLRTEADREEHSEREDIYAYLEDYMCRLDAECDARHEKLCLLAREVDKLREREHNLNVMIEAVGETVGVGVEEVNGDVGEIERLVRLINDGEMDILSGQEDH</sequence>
<reference evidence="2 3" key="1">
    <citation type="journal article" date="2011" name="PLoS Genet.">
        <title>Genome sequencing and comparative transcriptomics of the model entomopathogenic fungi Metarhizium anisopliae and M. acridum.</title>
        <authorList>
            <person name="Gao Q."/>
            <person name="Jin K."/>
            <person name="Ying S.H."/>
            <person name="Zhang Y."/>
            <person name="Xiao G."/>
            <person name="Shang Y."/>
            <person name="Duan Z."/>
            <person name="Hu X."/>
            <person name="Xie X.Q."/>
            <person name="Zhou G."/>
            <person name="Peng G."/>
            <person name="Luo Z."/>
            <person name="Huang W."/>
            <person name="Wang B."/>
            <person name="Fang W."/>
            <person name="Wang S."/>
            <person name="Zhong Y."/>
            <person name="Ma L.J."/>
            <person name="St Leger R.J."/>
            <person name="Zhao G.P."/>
            <person name="Pei Y."/>
            <person name="Feng M.G."/>
            <person name="Xia Y."/>
            <person name="Wang C."/>
        </authorList>
    </citation>
    <scope>NUCLEOTIDE SEQUENCE [LARGE SCALE GENOMIC DNA]</scope>
    <source>
        <strain evidence="2 3">CQMa 102</strain>
    </source>
</reference>
<dbReference type="EMBL" id="GL698527">
    <property type="protein sequence ID" value="EFY87445.1"/>
    <property type="molecule type" value="Genomic_DNA"/>
</dbReference>
<dbReference type="HOGENOM" id="CLU_052694_0_0_1"/>